<dbReference type="InterPro" id="IPR014465">
    <property type="entry name" value="UCP012622"/>
</dbReference>
<dbReference type="Gene3D" id="2.40.380.10">
    <property type="entry name" value="FomD-like"/>
    <property type="match status" value="1"/>
</dbReference>
<reference evidence="2 3" key="1">
    <citation type="journal article" date="2019" name="Int. J. Syst. Evol. Microbiol.">
        <title>The Global Catalogue of Microorganisms (GCM) 10K type strain sequencing project: providing services to taxonomists for standard genome sequencing and annotation.</title>
        <authorList>
            <consortium name="The Broad Institute Genomics Platform"/>
            <consortium name="The Broad Institute Genome Sequencing Center for Infectious Disease"/>
            <person name="Wu L."/>
            <person name="Ma J."/>
        </authorList>
    </citation>
    <scope>NUCLEOTIDE SEQUENCE [LARGE SCALE GENOMIC DNA]</scope>
    <source>
        <strain evidence="2 3">JCM 9383</strain>
    </source>
</reference>
<dbReference type="SUPFAM" id="SSF159234">
    <property type="entry name" value="FomD-like"/>
    <property type="match status" value="1"/>
</dbReference>
<protein>
    <submittedName>
        <fullName evidence="2">DUF402 domain-containing protein</fullName>
    </submittedName>
</protein>
<dbReference type="InterPro" id="IPR035930">
    <property type="entry name" value="FomD-like_sf"/>
</dbReference>
<dbReference type="Proteomes" id="UP001500979">
    <property type="component" value="Unassembled WGS sequence"/>
</dbReference>
<evidence type="ECO:0000313" key="3">
    <source>
        <dbReference type="Proteomes" id="UP001500979"/>
    </source>
</evidence>
<accession>A0ABN3V1L6</accession>
<feature type="domain" description="DUF402" evidence="1">
    <location>
        <begin position="28"/>
        <end position="164"/>
    </location>
</feature>
<dbReference type="RefSeq" id="WP_344677456.1">
    <property type="nucleotide sequence ID" value="NZ_BAAAUX010000001.1"/>
</dbReference>
<sequence>MTTQREIAERLGLPVHPPKTEVFDLDAGTNTDPKGHVRAVDEYRVEPFGLYLARPLPGHPRLAYVESWLLPAVGLRVSRWRWHPGHESDLDYYLDVVDIDSTPARWSTVDLYLDIEVRTGREARLLDVDEFVIAAKADLLDTATAQRALETANAAVDGVARHGYDLPKWLLHKGIALTWRGHPE</sequence>
<comment type="caution">
    <text evidence="2">The sequence shown here is derived from an EMBL/GenBank/DDBJ whole genome shotgun (WGS) entry which is preliminary data.</text>
</comment>
<dbReference type="Pfam" id="PF04167">
    <property type="entry name" value="DUF402"/>
    <property type="match status" value="1"/>
</dbReference>
<dbReference type="EMBL" id="BAAAUX010000001">
    <property type="protein sequence ID" value="GAA2774348.1"/>
    <property type="molecule type" value="Genomic_DNA"/>
</dbReference>
<evidence type="ECO:0000259" key="1">
    <source>
        <dbReference type="Pfam" id="PF04167"/>
    </source>
</evidence>
<gene>
    <name evidence="2" type="ORF">GCM10010470_02830</name>
</gene>
<keyword evidence="3" id="KW-1185">Reference proteome</keyword>
<dbReference type="PIRSF" id="PIRSF012622">
    <property type="entry name" value="UCP012622"/>
    <property type="match status" value="1"/>
</dbReference>
<organism evidence="2 3">
    <name type="scientific">Saccharopolyspora taberi</name>
    <dbReference type="NCBI Taxonomy" id="60895"/>
    <lineage>
        <taxon>Bacteria</taxon>
        <taxon>Bacillati</taxon>
        <taxon>Actinomycetota</taxon>
        <taxon>Actinomycetes</taxon>
        <taxon>Pseudonocardiales</taxon>
        <taxon>Pseudonocardiaceae</taxon>
        <taxon>Saccharopolyspora</taxon>
    </lineage>
</organism>
<dbReference type="InterPro" id="IPR007295">
    <property type="entry name" value="DUF402"/>
</dbReference>
<name>A0ABN3V1L6_9PSEU</name>
<proteinExistence type="predicted"/>
<evidence type="ECO:0000313" key="2">
    <source>
        <dbReference type="EMBL" id="GAA2774348.1"/>
    </source>
</evidence>